<dbReference type="Pfam" id="PF12955">
    <property type="entry name" value="Vps3844_C"/>
    <property type="match status" value="1"/>
</dbReference>
<gene>
    <name evidence="6" type="ORF">Q9L58_001291</name>
</gene>
<feature type="transmembrane region" description="Helical" evidence="2">
    <location>
        <begin position="371"/>
        <end position="392"/>
    </location>
</feature>
<name>A0ABR3GUV0_9PEZI</name>
<reference evidence="6 7" key="1">
    <citation type="submission" date="2024-02" db="EMBL/GenBank/DDBJ databases">
        <title>Discinaceae phylogenomics.</title>
        <authorList>
            <person name="Dirks A.C."/>
            <person name="James T.Y."/>
        </authorList>
    </citation>
    <scope>NUCLEOTIDE SEQUENCE [LARGE SCALE GENOMIC DNA]</scope>
    <source>
        <strain evidence="6 7">ACD0624</strain>
    </source>
</reference>
<accession>A0ABR3GUV0</accession>
<dbReference type="InterPro" id="IPR053065">
    <property type="entry name" value="Archenteron_Induction-Rel"/>
</dbReference>
<dbReference type="Pfam" id="PF21656">
    <property type="entry name" value="DUF6859"/>
    <property type="match status" value="1"/>
</dbReference>
<evidence type="ECO:0000256" key="1">
    <source>
        <dbReference type="SAM" id="MobiDB-lite"/>
    </source>
</evidence>
<dbReference type="Proteomes" id="UP001447188">
    <property type="component" value="Unassembled WGS sequence"/>
</dbReference>
<keyword evidence="3" id="KW-0732">Signal</keyword>
<dbReference type="PANTHER" id="PTHR36853:SF1">
    <property type="entry name" value="DUF3844 DOMAIN-CONTAINING PROTEIN"/>
    <property type="match status" value="1"/>
</dbReference>
<keyword evidence="2" id="KW-0812">Transmembrane</keyword>
<keyword evidence="7" id="KW-1185">Reference proteome</keyword>
<dbReference type="PANTHER" id="PTHR36853">
    <property type="entry name" value="EXPRESSED PROTEIN"/>
    <property type="match status" value="1"/>
</dbReference>
<sequence length="414" mass="43847">MRLLSGLVASSLVTIAVANNVAQLSPDETRLLLAERLGVSRFHELQLQGGDIHRTTLDIALAFGKEQELVDTMFAETPRKGNFVLSLAGMKDNKLDPDLPSIMIVDDSHDNAPTSSSVASLLTRLTAEKAEVSGLHQSTFSKTSTGGLCVSVPKLEELTKLESIPSKSGIDHLLSSLNPSDPSLPQFLLEFAMIRKFMETVLPGLPENGMAYCHAPAVEALIAAHGPSSPEAKTVAALYSNLLAHLPTSISSTVLLLPQSREAHAKRASTETPLSIDQPEPSSESKTTTDTPAKQLFAARRIANCHNNKESCESTTTGCSGRGSCYKAVKAGPNACWTCKCKPTTIKTAGGIKTTTWAGAACQKKDVSVPFNIFLVFGIVMTFLLVAAVNLMTGIGAEELPSVLSAGVAPAKHT</sequence>
<feature type="domain" description="Vacuolar sorting protein Vps3844 N-terminal" evidence="5">
    <location>
        <begin position="23"/>
        <end position="126"/>
    </location>
</feature>
<evidence type="ECO:0000256" key="2">
    <source>
        <dbReference type="SAM" id="Phobius"/>
    </source>
</evidence>
<evidence type="ECO:0000313" key="6">
    <source>
        <dbReference type="EMBL" id="KAL0639724.1"/>
    </source>
</evidence>
<dbReference type="EMBL" id="JBBBZM010000009">
    <property type="protein sequence ID" value="KAL0639724.1"/>
    <property type="molecule type" value="Genomic_DNA"/>
</dbReference>
<feature type="compositionally biased region" description="Polar residues" evidence="1">
    <location>
        <begin position="270"/>
        <end position="290"/>
    </location>
</feature>
<feature type="chain" id="PRO_5045798352" description="DUF3844 domain-containing protein" evidence="3">
    <location>
        <begin position="19"/>
        <end position="414"/>
    </location>
</feature>
<comment type="caution">
    <text evidence="6">The sequence shown here is derived from an EMBL/GenBank/DDBJ whole genome shotgun (WGS) entry which is preliminary data.</text>
</comment>
<evidence type="ECO:0000259" key="5">
    <source>
        <dbReference type="Pfam" id="PF21656"/>
    </source>
</evidence>
<protein>
    <recommendedName>
        <fullName evidence="8">DUF3844 domain-containing protein</fullName>
    </recommendedName>
</protein>
<evidence type="ECO:0000256" key="3">
    <source>
        <dbReference type="SAM" id="SignalP"/>
    </source>
</evidence>
<evidence type="ECO:0008006" key="8">
    <source>
        <dbReference type="Google" id="ProtNLM"/>
    </source>
</evidence>
<dbReference type="InterPro" id="IPR024382">
    <property type="entry name" value="Vps3844_C"/>
</dbReference>
<proteinExistence type="predicted"/>
<evidence type="ECO:0000259" key="4">
    <source>
        <dbReference type="Pfam" id="PF12955"/>
    </source>
</evidence>
<evidence type="ECO:0000313" key="7">
    <source>
        <dbReference type="Proteomes" id="UP001447188"/>
    </source>
</evidence>
<feature type="region of interest" description="Disordered" evidence="1">
    <location>
        <begin position="264"/>
        <end position="290"/>
    </location>
</feature>
<keyword evidence="2" id="KW-1133">Transmembrane helix</keyword>
<feature type="signal peptide" evidence="3">
    <location>
        <begin position="1"/>
        <end position="18"/>
    </location>
</feature>
<feature type="domain" description="Vacuolar sorting protein Vps3844 C-terminal" evidence="4">
    <location>
        <begin position="305"/>
        <end position="406"/>
    </location>
</feature>
<dbReference type="InterPro" id="IPR049205">
    <property type="entry name" value="Vps3844_N"/>
</dbReference>
<keyword evidence="2" id="KW-0472">Membrane</keyword>
<organism evidence="6 7">
    <name type="scientific">Discina gigas</name>
    <dbReference type="NCBI Taxonomy" id="1032678"/>
    <lineage>
        <taxon>Eukaryota</taxon>
        <taxon>Fungi</taxon>
        <taxon>Dikarya</taxon>
        <taxon>Ascomycota</taxon>
        <taxon>Pezizomycotina</taxon>
        <taxon>Pezizomycetes</taxon>
        <taxon>Pezizales</taxon>
        <taxon>Discinaceae</taxon>
        <taxon>Discina</taxon>
    </lineage>
</organism>